<keyword evidence="3" id="KW-1185">Reference proteome</keyword>
<sequence>MAKGDFAFPGTPDRALALGEIHSRPYALVKSPRVIFQLAFMMDGGAAVHHSVIAEMSRARGIAPPERDARHHAMPWGPGTLRWERHTEFSTWFWDGPVPDRFGGEVPMHPFGNGFSPPGSLISGIRLEIRPEGPQTDQAQNLFDPTSLCHSEVKNGQAAILTDFRQNGDGLTQILVIDRGLTEAGTGALVQRLLDIETYRTLAMLGLPLAQTLSPEIRRIEDGLTAVTQRMKVHARDESDAILGELTTLSAELEANAVLSLYRFGASRAYDVIVRERIKTLGETAIPGFETLGSFLERRLAPAMRTCLSVEERQANLSRKLSRATGLVRSWIDVELERQNSAVLASMDRRAKLQLRLQQTVEGLSVAAISYYVIGLIGYLAKAVTHDIVAVDPTVVTGLFVPFVVVGVWLVVRRIRRKHEDETR</sequence>
<accession>A0AAE3Q9K5</accession>
<proteinExistence type="predicted"/>
<name>A0AAE3Q9K5_9HYPH</name>
<dbReference type="Proteomes" id="UP001161580">
    <property type="component" value="Unassembled WGS sequence"/>
</dbReference>
<organism evidence="2 3">
    <name type="scientific">Ferirhizobium litorale</name>
    <dbReference type="NCBI Taxonomy" id="2927786"/>
    <lineage>
        <taxon>Bacteria</taxon>
        <taxon>Pseudomonadati</taxon>
        <taxon>Pseudomonadota</taxon>
        <taxon>Alphaproteobacteria</taxon>
        <taxon>Hyphomicrobiales</taxon>
        <taxon>Rhizobiaceae</taxon>
        <taxon>Ferirhizobium</taxon>
    </lineage>
</organism>
<gene>
    <name evidence="2" type="ORF">MRS75_06430</name>
</gene>
<protein>
    <submittedName>
        <fullName evidence="2">DUF3422 family protein</fullName>
    </submittedName>
</protein>
<comment type="caution">
    <text evidence="2">The sequence shown here is derived from an EMBL/GenBank/DDBJ whole genome shotgun (WGS) entry which is preliminary data.</text>
</comment>
<dbReference type="EMBL" id="JALDYZ010000002">
    <property type="protein sequence ID" value="MDI7921722.1"/>
    <property type="molecule type" value="Genomic_DNA"/>
</dbReference>
<evidence type="ECO:0000256" key="1">
    <source>
        <dbReference type="SAM" id="Phobius"/>
    </source>
</evidence>
<dbReference type="RefSeq" id="WP_311789141.1">
    <property type="nucleotide sequence ID" value="NZ_JALDYY010000024.1"/>
</dbReference>
<feature type="transmembrane region" description="Helical" evidence="1">
    <location>
        <begin position="393"/>
        <end position="412"/>
    </location>
</feature>
<reference evidence="2" key="1">
    <citation type="submission" date="2022-03" db="EMBL/GenBank/DDBJ databases">
        <title>Fererhizobium litorale gen. nov., sp. nov., isolated from sandy sediments of the Sea of Japan seashore.</title>
        <authorList>
            <person name="Romanenko L."/>
            <person name="Kurilenko V."/>
            <person name="Otstavnykh N."/>
            <person name="Svetashev V."/>
            <person name="Tekutyeva L."/>
            <person name="Isaeva M."/>
            <person name="Mikhailov V."/>
        </authorList>
    </citation>
    <scope>NUCLEOTIDE SEQUENCE</scope>
    <source>
        <strain evidence="2">KMM 9576</strain>
    </source>
</reference>
<evidence type="ECO:0000313" key="2">
    <source>
        <dbReference type="EMBL" id="MDI7921722.1"/>
    </source>
</evidence>
<dbReference type="AlphaFoldDB" id="A0AAE3Q9K5"/>
<evidence type="ECO:0000313" key="3">
    <source>
        <dbReference type="Proteomes" id="UP001161580"/>
    </source>
</evidence>
<dbReference type="Pfam" id="PF11902">
    <property type="entry name" value="DUF3422"/>
    <property type="match status" value="1"/>
</dbReference>
<keyword evidence="1" id="KW-0812">Transmembrane</keyword>
<feature type="transmembrane region" description="Helical" evidence="1">
    <location>
        <begin position="360"/>
        <end position="381"/>
    </location>
</feature>
<keyword evidence="1" id="KW-0472">Membrane</keyword>
<keyword evidence="1" id="KW-1133">Transmembrane helix</keyword>
<dbReference type="InterPro" id="IPR021830">
    <property type="entry name" value="DUF3422"/>
</dbReference>